<name>X0RSE0_9ZZZZ</name>
<comment type="caution">
    <text evidence="1">The sequence shown here is derived from an EMBL/GenBank/DDBJ whole genome shotgun (WGS) entry which is preliminary data.</text>
</comment>
<sequence>MLQQVQVCRIRPSEKVDIVNVDSVLDVELDHPLANRPTNLVTAQIAGKCYLLMYEASSDVAAVYSVDDDAKQLHLAGKLKIRAGWDSVDHLVIGNQPHLMCYQKLKGIFHFFPVISPTEVAPPYEFYRNHDPGITKGFSVIKPFVAAGAAAFLGYCQEDGRVAIYTLSVTATSLDGVPPLNALNVWSHQWAKGWTRFAFFQFGGENFFLKTNIAKPNVNIDHILDGLSGGTIEVATKMALKDAQELDVVTPVILANGDPYFVTYRKSGAITVNRFHADCLGWTTVAELTGLVNATSLLSFRIDSATYILLC</sequence>
<organism evidence="1">
    <name type="scientific">marine sediment metagenome</name>
    <dbReference type="NCBI Taxonomy" id="412755"/>
    <lineage>
        <taxon>unclassified sequences</taxon>
        <taxon>metagenomes</taxon>
        <taxon>ecological metagenomes</taxon>
    </lineage>
</organism>
<dbReference type="AlphaFoldDB" id="X0RSE0"/>
<gene>
    <name evidence="1" type="ORF">S01H1_10440</name>
</gene>
<accession>X0RSE0</accession>
<reference evidence="1" key="1">
    <citation type="journal article" date="2014" name="Front. Microbiol.">
        <title>High frequency of phylogenetically diverse reductive dehalogenase-homologous genes in deep subseafloor sedimentary metagenomes.</title>
        <authorList>
            <person name="Kawai M."/>
            <person name="Futagami T."/>
            <person name="Toyoda A."/>
            <person name="Takaki Y."/>
            <person name="Nishi S."/>
            <person name="Hori S."/>
            <person name="Arai W."/>
            <person name="Tsubouchi T."/>
            <person name="Morono Y."/>
            <person name="Uchiyama I."/>
            <person name="Ito T."/>
            <person name="Fujiyama A."/>
            <person name="Inagaki F."/>
            <person name="Takami H."/>
        </authorList>
    </citation>
    <scope>NUCLEOTIDE SEQUENCE</scope>
    <source>
        <strain evidence="1">Expedition CK06-06</strain>
    </source>
</reference>
<proteinExistence type="predicted"/>
<protein>
    <submittedName>
        <fullName evidence="1">Uncharacterized protein</fullName>
    </submittedName>
</protein>
<dbReference type="EMBL" id="BARS01005325">
    <property type="protein sequence ID" value="GAF71683.1"/>
    <property type="molecule type" value="Genomic_DNA"/>
</dbReference>
<evidence type="ECO:0000313" key="1">
    <source>
        <dbReference type="EMBL" id="GAF71683.1"/>
    </source>
</evidence>